<keyword evidence="4" id="KW-1185">Reference proteome</keyword>
<protein>
    <submittedName>
        <fullName evidence="3">Beta-lactamase family protein</fullName>
    </submittedName>
</protein>
<dbReference type="PANTHER" id="PTHR46825:SF9">
    <property type="entry name" value="BETA-LACTAMASE-RELATED DOMAIN-CONTAINING PROTEIN"/>
    <property type="match status" value="1"/>
</dbReference>
<dbReference type="InterPro" id="IPR012338">
    <property type="entry name" value="Beta-lactam/transpept-like"/>
</dbReference>
<dbReference type="Gene3D" id="3.40.710.10">
    <property type="entry name" value="DD-peptidase/beta-lactamase superfamily"/>
    <property type="match status" value="1"/>
</dbReference>
<comment type="caution">
    <text evidence="3">The sequence shown here is derived from an EMBL/GenBank/DDBJ whole genome shotgun (WGS) entry which is preliminary data.</text>
</comment>
<evidence type="ECO:0000313" key="4">
    <source>
        <dbReference type="Proteomes" id="UP001206572"/>
    </source>
</evidence>
<sequence length="454" mass="49760">MRLLLSLFLLLLSCPVRADRLDEDIEREMARRHVPGMAVAVLKGGRIVRERAYGLANVEHGVKVTPATVFQSGSVGKTFTAALILLLAEDGKLSLDDPVSRHLPESPKAWDGITIRHLLTHTGGLGEPYQKIDLRKDYTDAELIAIEASLPLLFAPGERFSYSNAGYHLLGFIATRVGGKHWSEQLRERIFAPLGMGARVIDEAEIVPHRAAGYEWVDGRLRNQSWVSPSLNATADGALYLTARDLALWDLALRGKRILDARLQAASWSPPRLADGSASPYGYGWFVGEQNGRRTILHGGAWQGFKALMTRYVDDDMTVIVLANSAIARVGKIGDMVAAHYVPALAPVRAKAIPDREPMFAAQAREAMARLAARQAPAKLSANEAERFTPRWIGILADEIANAGPLGAVELLERSQEGSTQTSRYRFLYRDVPMLVTVTRASDGTIERLGVGLE</sequence>
<feature type="chain" id="PRO_5045287756" evidence="1">
    <location>
        <begin position="19"/>
        <end position="454"/>
    </location>
</feature>
<dbReference type="SUPFAM" id="SSF56601">
    <property type="entry name" value="beta-lactamase/transpeptidase-like"/>
    <property type="match status" value="1"/>
</dbReference>
<gene>
    <name evidence="3" type="ORF">NX780_21130</name>
</gene>
<name>A0ABT2ARH2_9BURK</name>
<dbReference type="RefSeq" id="WP_258829855.1">
    <property type="nucleotide sequence ID" value="NZ_JANUHA010000019.1"/>
</dbReference>
<feature type="signal peptide" evidence="1">
    <location>
        <begin position="1"/>
        <end position="18"/>
    </location>
</feature>
<organism evidence="3 4">
    <name type="scientific">Massilia agri</name>
    <dbReference type="NCBI Taxonomy" id="1886785"/>
    <lineage>
        <taxon>Bacteria</taxon>
        <taxon>Pseudomonadati</taxon>
        <taxon>Pseudomonadota</taxon>
        <taxon>Betaproteobacteria</taxon>
        <taxon>Burkholderiales</taxon>
        <taxon>Oxalobacteraceae</taxon>
        <taxon>Telluria group</taxon>
        <taxon>Massilia</taxon>
    </lineage>
</organism>
<evidence type="ECO:0000256" key="1">
    <source>
        <dbReference type="SAM" id="SignalP"/>
    </source>
</evidence>
<dbReference type="PANTHER" id="PTHR46825">
    <property type="entry name" value="D-ALANYL-D-ALANINE-CARBOXYPEPTIDASE/ENDOPEPTIDASE AMPH"/>
    <property type="match status" value="1"/>
</dbReference>
<dbReference type="InterPro" id="IPR001466">
    <property type="entry name" value="Beta-lactam-related"/>
</dbReference>
<reference evidence="3 4" key="1">
    <citation type="submission" date="2022-08" db="EMBL/GenBank/DDBJ databases">
        <title>Reclassification of Massilia species as members of the genera Telluria, Duganella, Pseudoduganella, Mokoshia gen. nov. and Zemynaea gen. nov. using orthogonal and non-orthogonal genome-based approaches.</title>
        <authorList>
            <person name="Bowman J.P."/>
        </authorList>
    </citation>
    <scope>NUCLEOTIDE SEQUENCE [LARGE SCALE GENOMIC DNA]</scope>
    <source>
        <strain evidence="3 4">JCM 31661</strain>
    </source>
</reference>
<accession>A0ABT2ARH2</accession>
<keyword evidence="1" id="KW-0732">Signal</keyword>
<dbReference type="Proteomes" id="UP001206572">
    <property type="component" value="Unassembled WGS sequence"/>
</dbReference>
<dbReference type="InterPro" id="IPR050491">
    <property type="entry name" value="AmpC-like"/>
</dbReference>
<evidence type="ECO:0000313" key="3">
    <source>
        <dbReference type="EMBL" id="MCS0598851.1"/>
    </source>
</evidence>
<dbReference type="EMBL" id="JANUHA010000019">
    <property type="protein sequence ID" value="MCS0598851.1"/>
    <property type="molecule type" value="Genomic_DNA"/>
</dbReference>
<proteinExistence type="predicted"/>
<dbReference type="Pfam" id="PF00144">
    <property type="entry name" value="Beta-lactamase"/>
    <property type="match status" value="1"/>
</dbReference>
<evidence type="ECO:0000259" key="2">
    <source>
        <dbReference type="Pfam" id="PF00144"/>
    </source>
</evidence>
<feature type="domain" description="Beta-lactamase-related" evidence="2">
    <location>
        <begin position="22"/>
        <end position="326"/>
    </location>
</feature>